<evidence type="ECO:0000313" key="6">
    <source>
        <dbReference type="Proteomes" id="UP000000466"/>
    </source>
</evidence>
<evidence type="ECO:0000313" key="5">
    <source>
        <dbReference type="EMBL" id="AFU98531.2"/>
    </source>
</evidence>
<dbReference type="FunFam" id="4.10.1080.10:FF:000001">
    <property type="entry name" value="Thrombospondin 3"/>
    <property type="match status" value="1"/>
</dbReference>
<feature type="chain" id="PRO_5003878197" description="Thrombospondin type 3 repeat-containing protein" evidence="4">
    <location>
        <begin position="22"/>
        <end position="572"/>
    </location>
</feature>
<feature type="compositionally biased region" description="Pro residues" evidence="3">
    <location>
        <begin position="33"/>
        <end position="51"/>
    </location>
</feature>
<evidence type="ECO:0000256" key="1">
    <source>
        <dbReference type="ARBA" id="ARBA00022729"/>
    </source>
</evidence>
<keyword evidence="6" id="KW-1185">Reference proteome</keyword>
<organism evidence="5 6">
    <name type="scientific">Simiduia agarivorans (strain DSM 21679 / JCM 13881 / BCRC 17597 / SA1)</name>
    <dbReference type="NCBI Taxonomy" id="1117647"/>
    <lineage>
        <taxon>Bacteria</taxon>
        <taxon>Pseudomonadati</taxon>
        <taxon>Pseudomonadota</taxon>
        <taxon>Gammaproteobacteria</taxon>
        <taxon>Cellvibrionales</taxon>
        <taxon>Cellvibrionaceae</taxon>
        <taxon>Simiduia</taxon>
    </lineage>
</organism>
<feature type="signal peptide" evidence="4">
    <location>
        <begin position="1"/>
        <end position="21"/>
    </location>
</feature>
<dbReference type="STRING" id="1117647.M5M_06680"/>
<dbReference type="GO" id="GO:0005509">
    <property type="term" value="F:calcium ion binding"/>
    <property type="evidence" value="ECO:0007669"/>
    <property type="project" value="InterPro"/>
</dbReference>
<dbReference type="RefSeq" id="WP_016389278.1">
    <property type="nucleotide sequence ID" value="NC_018868.3"/>
</dbReference>
<dbReference type="PANTHER" id="PTHR10199:SF100">
    <property type="entry name" value="THROMBOSPONDIN, ISOFORM A"/>
    <property type="match status" value="1"/>
</dbReference>
<dbReference type="AlphaFoldDB" id="K4KHN1"/>
<dbReference type="HOGENOM" id="CLU_505042_0_0_6"/>
<dbReference type="InterPro" id="IPR028974">
    <property type="entry name" value="TSP_type-3_rpt"/>
</dbReference>
<evidence type="ECO:0000256" key="4">
    <source>
        <dbReference type="SAM" id="SignalP"/>
    </source>
</evidence>
<accession>K4KHN1</accession>
<name>K4KHN1_SIMAS</name>
<keyword evidence="1 4" id="KW-0732">Signal</keyword>
<dbReference type="KEGG" id="saga:M5M_06680"/>
<evidence type="ECO:0008006" key="7">
    <source>
        <dbReference type="Google" id="ProtNLM"/>
    </source>
</evidence>
<evidence type="ECO:0000256" key="3">
    <source>
        <dbReference type="SAM" id="MobiDB-lite"/>
    </source>
</evidence>
<feature type="region of interest" description="Disordered" evidence="3">
    <location>
        <begin position="24"/>
        <end position="58"/>
    </location>
</feature>
<dbReference type="SUPFAM" id="SSF103647">
    <property type="entry name" value="TSP type-3 repeat"/>
    <property type="match status" value="3"/>
</dbReference>
<evidence type="ECO:0000256" key="2">
    <source>
        <dbReference type="ARBA" id="ARBA00022837"/>
    </source>
</evidence>
<dbReference type="eggNOG" id="COG5183">
    <property type="taxonomic scope" value="Bacteria"/>
</dbReference>
<reference evidence="5 6" key="1">
    <citation type="journal article" date="2013" name="Genome Announc.">
        <title>Complete genome sequence of Simiduia agarivorans SA1(T), a marine bacterium able to degrade a variety of polysaccharides.</title>
        <authorList>
            <person name="Lin S.Y."/>
            <person name="Shieh W.Y."/>
            <person name="Chen J.S."/>
            <person name="Tang S.L."/>
        </authorList>
    </citation>
    <scope>NUCLEOTIDE SEQUENCE [LARGE SCALE GENOMIC DNA]</scope>
    <source>
        <strain evidence="6">DSM 21679 / JCM 13881 / BCRC 17597 / SA1</strain>
    </source>
</reference>
<dbReference type="Gene3D" id="4.10.1080.10">
    <property type="entry name" value="TSP type-3 repeat"/>
    <property type="match status" value="2"/>
</dbReference>
<dbReference type="InterPro" id="IPR003367">
    <property type="entry name" value="Thrombospondin_3-like_rpt"/>
</dbReference>
<dbReference type="Proteomes" id="UP000000466">
    <property type="component" value="Chromosome"/>
</dbReference>
<dbReference type="Pfam" id="PF02412">
    <property type="entry name" value="TSP_3"/>
    <property type="match status" value="5"/>
</dbReference>
<dbReference type="PROSITE" id="PS51257">
    <property type="entry name" value="PROKAR_LIPOPROTEIN"/>
    <property type="match status" value="1"/>
</dbReference>
<dbReference type="EMBL" id="CP003746">
    <property type="protein sequence ID" value="AFU98531.2"/>
    <property type="molecule type" value="Genomic_DNA"/>
</dbReference>
<sequence>MNRIIMGATASVLALMISACGGGSSSSSDPGVTPVPTPTPTPTPTPEPTPTPTVSVTGAGVKGPLAGALVTAYAVDLSANGLVGEALATGSTNAAAAIQDLSLPEDVETPFWLEISADDDTTDLTTGEAPVITQLRTLVTQDMLDAGGALYASPLTTLAVDLAVQNADLANGVYTGNGDGEVTTLELLNAVQAAGRQVASSYGFGMGSDSNLFTTSPLLDATSVNQASLTATAQYRMAIEAVSALVVALNDSAKTANPNSTVTNDQLLKAMAKDLSDGLIDGRAGGEAVADFADVGDVAAIVTTDPAQLLIPGTETPVSDVAQVLVAETEATGATADTQALEDGSVSVTPVAAKLAPDSDGDGVTDDADNCVAIANASQLDTDADGAGNACDNDDDGDGVSDADDAFPLDAAEQIDTDGDGTGDNADTDDDNDQVPDEQDAFPKDATESVDTDLDGVGNNADEDDDNDGVADADDAFPLNENESLDTDGDGIGNNADSDDDNDGIPDENDAFPLDDAESADQDGDGVGDNADNCPSVANPDQADSDNDGLGNACDTTQAVWDNFNWDEATWQ</sequence>
<feature type="region of interest" description="Disordered" evidence="3">
    <location>
        <begin position="382"/>
        <end position="555"/>
    </location>
</feature>
<feature type="compositionally biased region" description="Acidic residues" evidence="3">
    <location>
        <begin position="392"/>
        <end position="440"/>
    </location>
</feature>
<protein>
    <recommendedName>
        <fullName evidence="7">Thrombospondin type 3 repeat-containing protein</fullName>
    </recommendedName>
</protein>
<feature type="compositionally biased region" description="Acidic residues" evidence="3">
    <location>
        <begin position="497"/>
        <end position="526"/>
    </location>
</feature>
<keyword evidence="2" id="KW-0106">Calcium</keyword>
<gene>
    <name evidence="5" type="ordered locus">M5M_06680</name>
</gene>
<dbReference type="GO" id="GO:0007155">
    <property type="term" value="P:cell adhesion"/>
    <property type="evidence" value="ECO:0007669"/>
    <property type="project" value="InterPro"/>
</dbReference>
<dbReference type="PANTHER" id="PTHR10199">
    <property type="entry name" value="THROMBOSPONDIN"/>
    <property type="match status" value="1"/>
</dbReference>
<feature type="compositionally biased region" description="Acidic residues" evidence="3">
    <location>
        <begin position="461"/>
        <end position="475"/>
    </location>
</feature>
<proteinExistence type="predicted"/>